<dbReference type="InterPro" id="IPR011050">
    <property type="entry name" value="Pectin_lyase_fold/virulence"/>
</dbReference>
<dbReference type="InterPro" id="IPR012334">
    <property type="entry name" value="Pectin_lyas_fold"/>
</dbReference>
<dbReference type="PANTHER" id="PTHR36453">
    <property type="entry name" value="SECRETED PROTEIN-RELATED"/>
    <property type="match status" value="1"/>
</dbReference>
<dbReference type="AlphaFoldDB" id="A0A6C2UVH0"/>
<feature type="signal peptide" evidence="1">
    <location>
        <begin position="1"/>
        <end position="22"/>
    </location>
</feature>
<evidence type="ECO:0000313" key="3">
    <source>
        <dbReference type="Proteomes" id="UP000346198"/>
    </source>
</evidence>
<dbReference type="Proteomes" id="UP000346198">
    <property type="component" value="Unassembled WGS sequence"/>
</dbReference>
<feature type="chain" id="PRO_5025330961" evidence="1">
    <location>
        <begin position="23"/>
        <end position="766"/>
    </location>
</feature>
<name>A0A6C2UVH0_9BACT</name>
<organism evidence="2 3">
    <name type="scientific">Pontiella sulfatireligans</name>
    <dbReference type="NCBI Taxonomy" id="2750658"/>
    <lineage>
        <taxon>Bacteria</taxon>
        <taxon>Pseudomonadati</taxon>
        <taxon>Kiritimatiellota</taxon>
        <taxon>Kiritimatiellia</taxon>
        <taxon>Kiritimatiellales</taxon>
        <taxon>Pontiellaceae</taxon>
        <taxon>Pontiella</taxon>
    </lineage>
</organism>
<keyword evidence="3" id="KW-1185">Reference proteome</keyword>
<evidence type="ECO:0000256" key="1">
    <source>
        <dbReference type="SAM" id="SignalP"/>
    </source>
</evidence>
<evidence type="ECO:0000313" key="2">
    <source>
        <dbReference type="EMBL" id="VGO23174.1"/>
    </source>
</evidence>
<protein>
    <submittedName>
        <fullName evidence="2">Uncharacterized protein</fullName>
    </submittedName>
</protein>
<accession>A0A6C2UVH0</accession>
<keyword evidence="1" id="KW-0732">Signal</keyword>
<dbReference type="SUPFAM" id="SSF51126">
    <property type="entry name" value="Pectin lyase-like"/>
    <property type="match status" value="1"/>
</dbReference>
<dbReference type="PANTHER" id="PTHR36453:SF1">
    <property type="entry name" value="RIGHT HANDED BETA HELIX DOMAIN-CONTAINING PROTEIN"/>
    <property type="match status" value="1"/>
</dbReference>
<dbReference type="Gene3D" id="2.160.20.10">
    <property type="entry name" value="Single-stranded right-handed beta-helix, Pectin lyase-like"/>
    <property type="match status" value="2"/>
</dbReference>
<gene>
    <name evidence="2" type="ORF">SCARR_05279</name>
</gene>
<sequence length="766" mass="84575">MMNYISRLLSIFILSCSVSAQGAEFFVSPTEGNDRNNGSQTSPFKTIEQAAQAMTPGDTCWLRNGRYQCESVLKGIRGTADMPMIFKPFPGERAVMDGTRQLPSKWTPWKNNIYKMKLNEPVWQLFSGSSLIYVARWPNASFEDGSIWRMEQSMRFTDRTFKKGAYLGKTTDGVICDRNPESHDGDSGDEGAVRLNVRSDINQTTLAETGIDFTDAIAVLNIGHWLTWARPITKHKAGDDWFKYDAGGTRMSKYVAYYILGLPALDRPNEWWYDASTKTIYLRAAGDQNPNKLPISGKVRDFSLRLIDCSHLVFQGVEFFGSTFSMNECDHVVIEDGSLTYPSTHKFMLGDFSWFHETNSDMATDKNNRRKSGKNFMTHIVNEGDGPFGNVLRNCEIAFPNSPAINLDSPGSIIENCYIHDIEWDVNSGGGSGSVPGGKGAIIRRNTVHSGGNSEGIRPGTGSIVEYNRLWNMGNLQHDGSAINIGTGAQTGTTVRYNWVHDTNRQGIRFDSTTSRMGSGGSVHNNVIFNLDSGGSKFKGDHHLLFNNTFHDSFFALPNGYGNTPPHNQNTLACNTLADIMVAWNTKNPNEEINAQLENNITGEGVVSENLRDPANLDFRPKPGSEIIDAGFVLTNADKPTETITVEFPPTLGNAPDIGAYESGDSTYWIPGRKEAAASSPVPPDGATNVKKNADLMFLGAYKADKYIVNFMNTAKDHKGKVELSNANIVHPDALRAGQTYTWRVDAVLLDGSVVEGDLWNFTVEK</sequence>
<dbReference type="EMBL" id="CAAHFH010000003">
    <property type="protein sequence ID" value="VGO23174.1"/>
    <property type="molecule type" value="Genomic_DNA"/>
</dbReference>
<proteinExistence type="predicted"/>
<reference evidence="2 3" key="1">
    <citation type="submission" date="2019-04" db="EMBL/GenBank/DDBJ databases">
        <authorList>
            <person name="Van Vliet M D."/>
        </authorList>
    </citation>
    <scope>NUCLEOTIDE SEQUENCE [LARGE SCALE GENOMIC DNA]</scope>
    <source>
        <strain evidence="2 3">F21</strain>
    </source>
</reference>